<dbReference type="EMBL" id="JAMYWD010000002">
    <property type="protein sequence ID" value="KAJ4980225.1"/>
    <property type="molecule type" value="Genomic_DNA"/>
</dbReference>
<comment type="caution">
    <text evidence="4">The sequence shown here is derived from an EMBL/GenBank/DDBJ whole genome shotgun (WGS) entry which is preliminary data.</text>
</comment>
<sequence>MLWLTHLLFEVNGQLLRLQLWDPSFNVDLVQVGRQLLWVHLPGLGLQYWEEDLLFSMCKALGRPIGIDRNTMNKIVGKFARVQVEMVTGGRRPDEIMVKQMFRGQHFLFKQMVEYEDPSMRCFHCGMYGHRVVKCPRVGEGKTQQNSEDGREEMPRHASNQDAQINPSDGKLVGRWADVVDDDESETGNDVSLEEGEIVQSPVGVVGGHGIKFGI</sequence>
<dbReference type="PANTHER" id="PTHR31286">
    <property type="entry name" value="GLYCINE-RICH CELL WALL STRUCTURAL PROTEIN 1.8-LIKE"/>
    <property type="match status" value="1"/>
</dbReference>
<evidence type="ECO:0000313" key="5">
    <source>
        <dbReference type="Proteomes" id="UP001141806"/>
    </source>
</evidence>
<dbReference type="Proteomes" id="UP001141806">
    <property type="component" value="Unassembled WGS sequence"/>
</dbReference>
<dbReference type="InterPro" id="IPR001878">
    <property type="entry name" value="Znf_CCHC"/>
</dbReference>
<dbReference type="SUPFAM" id="SSF57756">
    <property type="entry name" value="Retrovirus zinc finger-like domains"/>
    <property type="match status" value="1"/>
</dbReference>
<evidence type="ECO:0000313" key="4">
    <source>
        <dbReference type="EMBL" id="KAJ4980225.1"/>
    </source>
</evidence>
<keyword evidence="5" id="KW-1185">Reference proteome</keyword>
<keyword evidence="1" id="KW-0862">Zinc</keyword>
<dbReference type="AlphaFoldDB" id="A0A9Q0L0V6"/>
<dbReference type="GO" id="GO:0003676">
    <property type="term" value="F:nucleic acid binding"/>
    <property type="evidence" value="ECO:0007669"/>
    <property type="project" value="InterPro"/>
</dbReference>
<dbReference type="PANTHER" id="PTHR31286:SF99">
    <property type="entry name" value="DUF4283 DOMAIN-CONTAINING PROTEIN"/>
    <property type="match status" value="1"/>
</dbReference>
<evidence type="ECO:0000256" key="1">
    <source>
        <dbReference type="PROSITE-ProRule" id="PRU00047"/>
    </source>
</evidence>
<dbReference type="InterPro" id="IPR040256">
    <property type="entry name" value="At4g02000-like"/>
</dbReference>
<name>A0A9Q0L0V6_9MAGN</name>
<feature type="domain" description="CCHC-type" evidence="3">
    <location>
        <begin position="121"/>
        <end position="137"/>
    </location>
</feature>
<proteinExistence type="predicted"/>
<dbReference type="OrthoDB" id="1001863at2759"/>
<dbReference type="InterPro" id="IPR036875">
    <property type="entry name" value="Znf_CCHC_sf"/>
</dbReference>
<keyword evidence="1" id="KW-0479">Metal-binding</keyword>
<evidence type="ECO:0000256" key="2">
    <source>
        <dbReference type="SAM" id="MobiDB-lite"/>
    </source>
</evidence>
<evidence type="ECO:0000259" key="3">
    <source>
        <dbReference type="PROSITE" id="PS50158"/>
    </source>
</evidence>
<feature type="region of interest" description="Disordered" evidence="2">
    <location>
        <begin position="139"/>
        <end position="172"/>
    </location>
</feature>
<gene>
    <name evidence="4" type="ORF">NE237_011005</name>
</gene>
<accession>A0A9Q0L0V6</accession>
<dbReference type="PROSITE" id="PS50158">
    <property type="entry name" value="ZF_CCHC"/>
    <property type="match status" value="1"/>
</dbReference>
<feature type="compositionally biased region" description="Polar residues" evidence="2">
    <location>
        <begin position="158"/>
        <end position="167"/>
    </location>
</feature>
<keyword evidence="1" id="KW-0863">Zinc-finger</keyword>
<reference evidence="4" key="1">
    <citation type="journal article" date="2023" name="Plant J.">
        <title>The genome of the king protea, Protea cynaroides.</title>
        <authorList>
            <person name="Chang J."/>
            <person name="Duong T.A."/>
            <person name="Schoeman C."/>
            <person name="Ma X."/>
            <person name="Roodt D."/>
            <person name="Barker N."/>
            <person name="Li Z."/>
            <person name="Van de Peer Y."/>
            <person name="Mizrachi E."/>
        </authorList>
    </citation>
    <scope>NUCLEOTIDE SEQUENCE</scope>
    <source>
        <tissue evidence="4">Young leaves</tissue>
    </source>
</reference>
<protein>
    <recommendedName>
        <fullName evidence="3">CCHC-type domain-containing protein</fullName>
    </recommendedName>
</protein>
<organism evidence="4 5">
    <name type="scientific">Protea cynaroides</name>
    <dbReference type="NCBI Taxonomy" id="273540"/>
    <lineage>
        <taxon>Eukaryota</taxon>
        <taxon>Viridiplantae</taxon>
        <taxon>Streptophyta</taxon>
        <taxon>Embryophyta</taxon>
        <taxon>Tracheophyta</taxon>
        <taxon>Spermatophyta</taxon>
        <taxon>Magnoliopsida</taxon>
        <taxon>Proteales</taxon>
        <taxon>Proteaceae</taxon>
        <taxon>Protea</taxon>
    </lineage>
</organism>
<dbReference type="GO" id="GO:0008270">
    <property type="term" value="F:zinc ion binding"/>
    <property type="evidence" value="ECO:0007669"/>
    <property type="project" value="UniProtKB-KW"/>
</dbReference>